<dbReference type="EMBL" id="QOKV01000029">
    <property type="protein sequence ID" value="KAA0678212.1"/>
    <property type="molecule type" value="Genomic_DNA"/>
</dbReference>
<dbReference type="Proteomes" id="UP000476837">
    <property type="component" value="Unassembled WGS sequence"/>
</dbReference>
<sequence length="74" mass="8139">MRITHQMLDHVADLEKLMAAAAQGYRETILPQDVTVPAGVPRRLHADWRAAYELGFVDGVIAGVPEGFACFDDD</sequence>
<name>A0A6L3ASZ6_AZOBR</name>
<reference evidence="1 2" key="1">
    <citation type="submission" date="2018-07" db="EMBL/GenBank/DDBJ databases">
        <title>Genome sequence of Roseomonas fauriae ATCC 49958.</title>
        <authorList>
            <person name="Sant'Anna F.H."/>
            <person name="Baldani J.I."/>
            <person name="Zilli J.E."/>
            <person name="Reis V.M."/>
            <person name="Hartmann A."/>
            <person name="Cruz L."/>
            <person name="de Souza E.M."/>
            <person name="de Oliveira Pedrosa F."/>
            <person name="Passaglia L.M.P."/>
        </authorList>
    </citation>
    <scope>NUCLEOTIDE SEQUENCE [LARGE SCALE GENOMIC DNA]</scope>
    <source>
        <strain evidence="1 2">ATCC 49958</strain>
    </source>
</reference>
<dbReference type="AlphaFoldDB" id="A0A6L3ASZ6"/>
<evidence type="ECO:0000313" key="2">
    <source>
        <dbReference type="Proteomes" id="UP000476837"/>
    </source>
</evidence>
<protein>
    <submittedName>
        <fullName evidence="1">Uncharacterized protein</fullName>
    </submittedName>
</protein>
<dbReference type="RefSeq" id="WP_149167802.1">
    <property type="nucleotide sequence ID" value="NZ_QOKV01000029.1"/>
</dbReference>
<comment type="caution">
    <text evidence="1">The sequence shown here is derived from an EMBL/GenBank/DDBJ whole genome shotgun (WGS) entry which is preliminary data.</text>
</comment>
<proteinExistence type="predicted"/>
<accession>A0A6L3ASZ6</accession>
<gene>
    <name evidence="1" type="ORF">DS837_28255</name>
</gene>
<evidence type="ECO:0000313" key="1">
    <source>
        <dbReference type="EMBL" id="KAA0678212.1"/>
    </source>
</evidence>
<organism evidence="1 2">
    <name type="scientific">Azospirillum brasilense</name>
    <dbReference type="NCBI Taxonomy" id="192"/>
    <lineage>
        <taxon>Bacteria</taxon>
        <taxon>Pseudomonadati</taxon>
        <taxon>Pseudomonadota</taxon>
        <taxon>Alphaproteobacteria</taxon>
        <taxon>Rhodospirillales</taxon>
        <taxon>Azospirillaceae</taxon>
        <taxon>Azospirillum</taxon>
    </lineage>
</organism>